<protein>
    <submittedName>
        <fullName evidence="3">Uncharacterized protein</fullName>
    </submittedName>
</protein>
<reference evidence="3 4" key="1">
    <citation type="submission" date="2016-11" db="EMBL/GenBank/DDBJ databases">
        <authorList>
            <person name="Jaros S."/>
            <person name="Januszkiewicz K."/>
            <person name="Wedrychowicz H."/>
        </authorList>
    </citation>
    <scope>NUCLEOTIDE SEQUENCE [LARGE SCALE GENOMIC DNA]</scope>
    <source>
        <strain evidence="3 4">CGMCC 1.10190</strain>
    </source>
</reference>
<organism evidence="3 4">
    <name type="scientific">Pollutimonas bauzanensis</name>
    <dbReference type="NCBI Taxonomy" id="658167"/>
    <lineage>
        <taxon>Bacteria</taxon>
        <taxon>Pseudomonadati</taxon>
        <taxon>Pseudomonadota</taxon>
        <taxon>Betaproteobacteria</taxon>
        <taxon>Burkholderiales</taxon>
        <taxon>Alcaligenaceae</taxon>
        <taxon>Pollutimonas</taxon>
    </lineage>
</organism>
<dbReference type="EMBL" id="FQXE01000020">
    <property type="protein sequence ID" value="SHI28677.1"/>
    <property type="molecule type" value="Genomic_DNA"/>
</dbReference>
<evidence type="ECO:0000256" key="2">
    <source>
        <dbReference type="SAM" id="SignalP"/>
    </source>
</evidence>
<sequence>MKLSTQHHLLLAFTLVSLCQAASAGTAGITGKYIGQYNFQVNAPLVVPSEKLPAGYPSNAPYFYFFTTEDGTTINRPAYGFHPSFWEWDFDAKVVRFAPTRAFAMELITVQPVPRSFGYQKVTRQTRPLAPEQTGNEDISATLQDNGDGTYTVKHSLQFYLDMAGYPLAYLESLFRVTQNPATKQLSIEPLPATSSAEHPALVELNKGIPGSLTAQTLPFLVAPAFYAPVMYPDLPIDCNQDGITDAEARLLGLNPCMDDQGRAAEKIGPYPFFPKDTNNNGIYDVWEEQEGAVAEGTEIIKRHPISGHADNYQARLNGMKLRNGEFINLVNKKGDYFIAHHSEGDFPARSGSGRTLDGAGLGGAAALPIPADFLEILPTVHPESGKPLDWSMGQVFLRTSLFNNAQTRFFRYADVRNTVLFDGGTTSSNGVTKLTTSIDARQATLDALDPAAPNYESSKNNLEVLIANGIKDRDRALILREWATAELPAVAAAYEEEGQRLFGANFANYTATWINNYASRLQQSAKTIQSDGLDNGLPAFANYTIITLEFPQGVPEGLVVRRLFLNTTAETVMSGKNNRLPHQESVQYRVMSGNKSVEVLIYLPSATGDVTTPVKYSDKYVTQFEKDGELIVQGASQPILLGIAHTESSRVVDYSDIGGTPTESTDPPNPVTPPVQTGSGGGGGALGGELAGLLGLALLPLRRRIGARLNRWATRLGA</sequence>
<dbReference type="STRING" id="658167.SAMN04488135_1202"/>
<evidence type="ECO:0000313" key="3">
    <source>
        <dbReference type="EMBL" id="SHI28677.1"/>
    </source>
</evidence>
<proteinExistence type="predicted"/>
<evidence type="ECO:0000313" key="4">
    <source>
        <dbReference type="Proteomes" id="UP000184226"/>
    </source>
</evidence>
<dbReference type="Proteomes" id="UP000184226">
    <property type="component" value="Unassembled WGS sequence"/>
</dbReference>
<dbReference type="RefSeq" id="WP_143161114.1">
    <property type="nucleotide sequence ID" value="NZ_FQXE01000020.1"/>
</dbReference>
<feature type="chain" id="PRO_5013291184" evidence="2">
    <location>
        <begin position="25"/>
        <end position="719"/>
    </location>
</feature>
<dbReference type="AlphaFoldDB" id="A0A1M5ZWK6"/>
<accession>A0A1M5ZWK6</accession>
<feature type="signal peptide" evidence="2">
    <location>
        <begin position="1"/>
        <end position="24"/>
    </location>
</feature>
<gene>
    <name evidence="3" type="ORF">SAMN04488135_1202</name>
</gene>
<dbReference type="OrthoDB" id="1236981at2"/>
<evidence type="ECO:0000256" key="1">
    <source>
        <dbReference type="SAM" id="MobiDB-lite"/>
    </source>
</evidence>
<feature type="region of interest" description="Disordered" evidence="1">
    <location>
        <begin position="654"/>
        <end position="684"/>
    </location>
</feature>
<keyword evidence="2" id="KW-0732">Signal</keyword>
<name>A0A1M5ZWK6_9BURK</name>
<keyword evidence="4" id="KW-1185">Reference proteome</keyword>